<keyword evidence="11" id="KW-0969">Cilium</keyword>
<accession>A0A3G2I6I0</accession>
<evidence type="ECO:0000256" key="7">
    <source>
        <dbReference type="RuleBase" id="RU362065"/>
    </source>
</evidence>
<comment type="similarity">
    <text evidence="3 7">Belongs to the flagella basal body rod proteins family.</text>
</comment>
<dbReference type="InterPro" id="IPR002371">
    <property type="entry name" value="FlgK"/>
</dbReference>
<dbReference type="GO" id="GO:0009424">
    <property type="term" value="C:bacterial-type flagellum hook"/>
    <property type="evidence" value="ECO:0007669"/>
    <property type="project" value="UniProtKB-UniRule"/>
</dbReference>
<dbReference type="SUPFAM" id="SSF64518">
    <property type="entry name" value="Phase 1 flagellin"/>
    <property type="match status" value="1"/>
</dbReference>
<evidence type="ECO:0000256" key="1">
    <source>
        <dbReference type="ARBA" id="ARBA00004365"/>
    </source>
</evidence>
<evidence type="ECO:0000259" key="9">
    <source>
        <dbReference type="Pfam" id="PF21158"/>
    </source>
</evidence>
<gene>
    <name evidence="7" type="primary">flgK</name>
    <name evidence="11" type="ORF">D8S97_02015</name>
</gene>
<keyword evidence="6 7" id="KW-0975">Bacterial flagellum</keyword>
<keyword evidence="5 7" id="KW-0964">Secreted</keyword>
<dbReference type="AlphaFoldDB" id="A0A3G2I6I0"/>
<dbReference type="PRINTS" id="PR01005">
    <property type="entry name" value="FLGHOOKAP1"/>
</dbReference>
<dbReference type="Pfam" id="PF21158">
    <property type="entry name" value="flgK_1st_1"/>
    <property type="match status" value="1"/>
</dbReference>
<evidence type="ECO:0000256" key="5">
    <source>
        <dbReference type="ARBA" id="ARBA00022525"/>
    </source>
</evidence>
<feature type="coiled-coil region" evidence="8">
    <location>
        <begin position="126"/>
        <end position="160"/>
    </location>
</feature>
<dbReference type="GO" id="GO:0044780">
    <property type="term" value="P:bacterial-type flagellum assembly"/>
    <property type="evidence" value="ECO:0007669"/>
    <property type="project" value="InterPro"/>
</dbReference>
<feature type="coiled-coil region" evidence="8">
    <location>
        <begin position="64"/>
        <end position="91"/>
    </location>
</feature>
<organism evidence="11 12">
    <name type="scientific">Buchnera aphidicola subsp. Rhopalosiphum maidis</name>
    <dbReference type="NCBI Taxonomy" id="118109"/>
    <lineage>
        <taxon>Bacteria</taxon>
        <taxon>Pseudomonadati</taxon>
        <taxon>Pseudomonadota</taxon>
        <taxon>Gammaproteobacteria</taxon>
        <taxon>Enterobacterales</taxon>
        <taxon>Erwiniaceae</taxon>
        <taxon>Buchnera</taxon>
    </lineage>
</organism>
<evidence type="ECO:0000313" key="11">
    <source>
        <dbReference type="EMBL" id="AYN24723.1"/>
    </source>
</evidence>
<protein>
    <recommendedName>
        <fullName evidence="4 7">Flagellar hook-associated protein 1</fullName>
        <shortName evidence="7">HAP1</shortName>
    </recommendedName>
</protein>
<sequence>MSSILTSTITGINAIKILINNTANKIINPKYKDEIKQNIFIEDTVDEPNFNAGVRIKKVYDDYNDFIKEEKRKISERVQDEQTKIEEYLKLEDLFGEKSSIFTLLINQLYSSIENDVVNNNVNIFNENIEKNLKTIISELKNFDEKLSFLEKDVKESITEKIKKANILINQIYNTNIDIRFFPTAQLPNRVDSFIDKRDQLIDELNDIIGVKVVKENNSFKVCLNNGMCIIDDHNKQNLIALTSSTDDKYISVGYWDDNEKTLKKMEHMIPSSSLGALLMFRREDLQNARNKIGQLTINFADSINECHTLGYDILGNLGKQVFNISNPEIISSSTNQSYLPTSIKWVSTSDAQDTNYVVFLKNNHWTVTRLRDRSVVESDIYQQDNNTYITFDGIEFKIEGDNAEGNIYMIKPYSKTLNQLELLIVKNDRFSISSSNDLSQMNKNNAIKIHHLNQEKIVNKKETLYESYRKFLKSISYKCNDLEEKVPFKRNMIEILKNKKLSESDNFHENYQNLSYEQKCYLANVKILKMAETIFNEIVDCYS</sequence>
<comment type="subcellular location">
    <subcellularLocation>
        <location evidence="1 7">Bacterial flagellum</location>
    </subcellularLocation>
    <subcellularLocation>
        <location evidence="2 7">Secreted</location>
    </subcellularLocation>
</comment>
<keyword evidence="11" id="KW-0966">Cell projection</keyword>
<dbReference type="OrthoDB" id="9802553at2"/>
<reference evidence="11 12" key="1">
    <citation type="submission" date="2018-10" db="EMBL/GenBank/DDBJ databases">
        <title>Genome sequence of the corn leaf aphid (Rhopalosiphum maidis Fitch).</title>
        <authorList>
            <person name="Chen W."/>
            <person name="Shakir S."/>
            <person name="Bigham M."/>
            <person name="Fei Z."/>
            <person name="Jander G."/>
        </authorList>
    </citation>
    <scope>NUCLEOTIDE SEQUENCE [LARGE SCALE GENOMIC DNA]</scope>
    <source>
        <strain evidence="11 12">BTI</strain>
    </source>
</reference>
<evidence type="ECO:0000256" key="4">
    <source>
        <dbReference type="ARBA" id="ARBA00016244"/>
    </source>
</evidence>
<dbReference type="Pfam" id="PF22638">
    <property type="entry name" value="FlgK_D1"/>
    <property type="match status" value="1"/>
</dbReference>
<name>A0A3G2I6I0_BUCRM</name>
<evidence type="ECO:0000256" key="3">
    <source>
        <dbReference type="ARBA" id="ARBA00009677"/>
    </source>
</evidence>
<evidence type="ECO:0000256" key="2">
    <source>
        <dbReference type="ARBA" id="ARBA00004613"/>
    </source>
</evidence>
<feature type="domain" description="Flagellar hook-associated protein FlgK helical" evidence="10">
    <location>
        <begin position="90"/>
        <end position="323"/>
    </location>
</feature>
<proteinExistence type="inferred from homology"/>
<dbReference type="RefSeq" id="WP_158361227.1">
    <property type="nucleotide sequence ID" value="NZ_CP032759.1"/>
</dbReference>
<evidence type="ECO:0000259" key="10">
    <source>
        <dbReference type="Pfam" id="PF22638"/>
    </source>
</evidence>
<dbReference type="Proteomes" id="UP000271533">
    <property type="component" value="Chromosome"/>
</dbReference>
<keyword evidence="11" id="KW-0282">Flagellum</keyword>
<dbReference type="InterPro" id="IPR049119">
    <property type="entry name" value="FlgK_D2-like"/>
</dbReference>
<keyword evidence="8" id="KW-0175">Coiled coil</keyword>
<evidence type="ECO:0000313" key="12">
    <source>
        <dbReference type="Proteomes" id="UP000271533"/>
    </source>
</evidence>
<feature type="domain" description="Flagellar hook-associated protein 1 D2-like" evidence="9">
    <location>
        <begin position="346"/>
        <end position="413"/>
    </location>
</feature>
<dbReference type="PANTHER" id="PTHR30033">
    <property type="entry name" value="FLAGELLAR HOOK-ASSOCIATED PROTEIN 1"/>
    <property type="match status" value="1"/>
</dbReference>
<evidence type="ECO:0000256" key="6">
    <source>
        <dbReference type="ARBA" id="ARBA00023143"/>
    </source>
</evidence>
<dbReference type="GO" id="GO:0005198">
    <property type="term" value="F:structural molecule activity"/>
    <property type="evidence" value="ECO:0007669"/>
    <property type="project" value="UniProtKB-UniRule"/>
</dbReference>
<dbReference type="GO" id="GO:0005576">
    <property type="term" value="C:extracellular region"/>
    <property type="evidence" value="ECO:0007669"/>
    <property type="project" value="UniProtKB-SubCell"/>
</dbReference>
<dbReference type="InterPro" id="IPR053927">
    <property type="entry name" value="FlgK_helical"/>
</dbReference>
<evidence type="ECO:0000256" key="8">
    <source>
        <dbReference type="SAM" id="Coils"/>
    </source>
</evidence>
<dbReference type="EMBL" id="CP032759">
    <property type="protein sequence ID" value="AYN24723.1"/>
    <property type="molecule type" value="Genomic_DNA"/>
</dbReference>
<dbReference type="PANTHER" id="PTHR30033:SF2">
    <property type="entry name" value="FLAGELLAR HOOK PROTEIN"/>
    <property type="match status" value="1"/>
</dbReference>